<name>A0ABR8T3U3_9BACL</name>
<keyword evidence="2" id="KW-1185">Reference proteome</keyword>
<comment type="caution">
    <text evidence="1">The sequence shown here is derived from an EMBL/GenBank/DDBJ whole genome shotgun (WGS) entry which is preliminary data.</text>
</comment>
<accession>A0ABR8T3U3</accession>
<dbReference type="EMBL" id="JACSQL010000012">
    <property type="protein sequence ID" value="MBD7970447.1"/>
    <property type="molecule type" value="Genomic_DNA"/>
</dbReference>
<evidence type="ECO:0000313" key="1">
    <source>
        <dbReference type="EMBL" id="MBD7970447.1"/>
    </source>
</evidence>
<sequence>MSDNKPVLDFFGQFLMERIRDEAIDDWERIFQGKMRDNESKKIFETLSTFSPEQVQFIANLFPKIVDTTLHHFLWTLEQEEDINVLVKATESKYSNIREISDGLAGELYTEDGWISRFSNK</sequence>
<organism evidence="1 2">
    <name type="scientific">Paenibacillus gallinarum</name>
    <dbReference type="NCBI Taxonomy" id="2762232"/>
    <lineage>
        <taxon>Bacteria</taxon>
        <taxon>Bacillati</taxon>
        <taxon>Bacillota</taxon>
        <taxon>Bacilli</taxon>
        <taxon>Bacillales</taxon>
        <taxon>Paenibacillaceae</taxon>
        <taxon>Paenibacillus</taxon>
    </lineage>
</organism>
<dbReference type="Proteomes" id="UP000608071">
    <property type="component" value="Unassembled WGS sequence"/>
</dbReference>
<protein>
    <submittedName>
        <fullName evidence="1">Epimerase</fullName>
    </submittedName>
</protein>
<dbReference type="RefSeq" id="WP_191803561.1">
    <property type="nucleotide sequence ID" value="NZ_JACSQL010000012.1"/>
</dbReference>
<evidence type="ECO:0000313" key="2">
    <source>
        <dbReference type="Proteomes" id="UP000608071"/>
    </source>
</evidence>
<gene>
    <name evidence="1" type="ORF">H9647_20475</name>
</gene>
<reference evidence="1 2" key="1">
    <citation type="submission" date="2020-08" db="EMBL/GenBank/DDBJ databases">
        <title>A Genomic Blueprint of the Chicken Gut Microbiome.</title>
        <authorList>
            <person name="Gilroy R."/>
            <person name="Ravi A."/>
            <person name="Getino M."/>
            <person name="Pursley I."/>
            <person name="Horton D.L."/>
            <person name="Alikhan N.-F."/>
            <person name="Baker D."/>
            <person name="Gharbi K."/>
            <person name="Hall N."/>
            <person name="Watson M."/>
            <person name="Adriaenssens E.M."/>
            <person name="Foster-Nyarko E."/>
            <person name="Jarju S."/>
            <person name="Secka A."/>
            <person name="Antonio M."/>
            <person name="Oren A."/>
            <person name="Chaudhuri R."/>
            <person name="La Ragione R.M."/>
            <person name="Hildebrand F."/>
            <person name="Pallen M.J."/>
        </authorList>
    </citation>
    <scope>NUCLEOTIDE SEQUENCE [LARGE SCALE GENOMIC DNA]</scope>
    <source>
        <strain evidence="1 2">Sa2BVA9</strain>
    </source>
</reference>
<proteinExistence type="predicted"/>